<evidence type="ECO:0000256" key="3">
    <source>
        <dbReference type="ARBA" id="ARBA00022691"/>
    </source>
</evidence>
<evidence type="ECO:0000313" key="8">
    <source>
        <dbReference type="EMBL" id="PIV42287.1"/>
    </source>
</evidence>
<dbReference type="InterPro" id="IPR050377">
    <property type="entry name" value="Radical_SAM_PqqE_MftC-like"/>
</dbReference>
<proteinExistence type="predicted"/>
<dbReference type="EMBL" id="PEUA01000051">
    <property type="protein sequence ID" value="PIV42287.1"/>
    <property type="molecule type" value="Genomic_DNA"/>
</dbReference>
<dbReference type="Pfam" id="PF13186">
    <property type="entry name" value="SPASM"/>
    <property type="match status" value="1"/>
</dbReference>
<reference evidence="9" key="1">
    <citation type="submission" date="2017-09" db="EMBL/GenBank/DDBJ databases">
        <title>Depth-based differentiation of microbial function through sediment-hosted aquifers and enrichment of novel symbionts in the deep terrestrial subsurface.</title>
        <authorList>
            <person name="Probst A.J."/>
            <person name="Ladd B."/>
            <person name="Jarett J.K."/>
            <person name="Geller-Mcgrath D.E."/>
            <person name="Sieber C.M.K."/>
            <person name="Emerson J.B."/>
            <person name="Anantharaman K."/>
            <person name="Thomas B.C."/>
            <person name="Malmstrom R."/>
            <person name="Stieglmeier M."/>
            <person name="Klingl A."/>
            <person name="Woyke T."/>
            <person name="Ryan C.M."/>
            <person name="Banfield J.F."/>
        </authorList>
    </citation>
    <scope>NUCLEOTIDE SEQUENCE [LARGE SCALE GENOMIC DNA]</scope>
</reference>
<evidence type="ECO:0000256" key="5">
    <source>
        <dbReference type="ARBA" id="ARBA00023004"/>
    </source>
</evidence>
<dbReference type="InterPro" id="IPR013785">
    <property type="entry name" value="Aldolase_TIM"/>
</dbReference>
<protein>
    <recommendedName>
        <fullName evidence="7">Radical SAM core domain-containing protein</fullName>
    </recommendedName>
</protein>
<name>A0A2M7D7N5_9BACT</name>
<comment type="cofactor">
    <cofactor evidence="1">
        <name>[4Fe-4S] cluster</name>
        <dbReference type="ChEBI" id="CHEBI:49883"/>
    </cofactor>
</comment>
<dbReference type="Pfam" id="PF04055">
    <property type="entry name" value="Radical_SAM"/>
    <property type="match status" value="1"/>
</dbReference>
<dbReference type="PIRSF" id="PIRSF037420">
    <property type="entry name" value="PQQ_syn_pqqE"/>
    <property type="match status" value="1"/>
</dbReference>
<dbReference type="PANTHER" id="PTHR11228:SF7">
    <property type="entry name" value="PQQA PEPTIDE CYCLASE"/>
    <property type="match status" value="1"/>
</dbReference>
<dbReference type="Gene3D" id="3.20.20.70">
    <property type="entry name" value="Aldolase class I"/>
    <property type="match status" value="1"/>
</dbReference>
<evidence type="ECO:0000259" key="7">
    <source>
        <dbReference type="PROSITE" id="PS51918"/>
    </source>
</evidence>
<dbReference type="PANTHER" id="PTHR11228">
    <property type="entry name" value="RADICAL SAM DOMAIN PROTEIN"/>
    <property type="match status" value="1"/>
</dbReference>
<evidence type="ECO:0000313" key="9">
    <source>
        <dbReference type="Proteomes" id="UP000230304"/>
    </source>
</evidence>
<dbReference type="PROSITE" id="PS51918">
    <property type="entry name" value="RADICAL_SAM"/>
    <property type="match status" value="1"/>
</dbReference>
<dbReference type="InterPro" id="IPR023885">
    <property type="entry name" value="4Fe4S-binding_SPASM_dom"/>
</dbReference>
<accession>A0A2M7D7N5</accession>
<dbReference type="SFLD" id="SFLDG01386">
    <property type="entry name" value="main_SPASM_domain-containing"/>
    <property type="match status" value="1"/>
</dbReference>
<dbReference type="SFLD" id="SFLDS00029">
    <property type="entry name" value="Radical_SAM"/>
    <property type="match status" value="1"/>
</dbReference>
<keyword evidence="3" id="KW-0949">S-adenosyl-L-methionine</keyword>
<comment type="caution">
    <text evidence="8">The sequence shown here is derived from an EMBL/GenBank/DDBJ whole genome shotgun (WGS) entry which is preliminary data.</text>
</comment>
<dbReference type="AlphaFoldDB" id="A0A2M7D7N5"/>
<sequence>MIEKIKKIYFNIFRGLHTFVSYWSKYEIHPKPSVMYAELTYRCTCKCGFCERWKVGPKMSKNELTTNEWKTILTDAYRIGVRYVGFTGGEAFLRKDIFELGKFAKDLGLNITVASNGTLINEKNVKRIADTFDSVTISMDGIERGTHDLIRGVKGVYDSATKALALLKEQGVPLAVNMVITASNYSEIDKYIDFFGKRNIPIQLTPVHNYETSFLKVKEELRDINPGEFRKVWNNLSKKHHFLNNFFYSEVPTFFENPKKLLNKYTCFAGSVMFFLNPYGEVFPCEFNRVSMGSLRNEPLKKIWEKAKKLRKNISSSKRSCICWTHCVVPLNNNLSRYICWGTNHL</sequence>
<dbReference type="GO" id="GO:0046872">
    <property type="term" value="F:metal ion binding"/>
    <property type="evidence" value="ECO:0007669"/>
    <property type="project" value="UniProtKB-KW"/>
</dbReference>
<keyword evidence="2" id="KW-0004">4Fe-4S</keyword>
<dbReference type="InterPro" id="IPR007197">
    <property type="entry name" value="rSAM"/>
</dbReference>
<dbReference type="SUPFAM" id="SSF102114">
    <property type="entry name" value="Radical SAM enzymes"/>
    <property type="match status" value="1"/>
</dbReference>
<feature type="domain" description="Radical SAM core" evidence="7">
    <location>
        <begin position="29"/>
        <end position="235"/>
    </location>
</feature>
<gene>
    <name evidence="8" type="ORF">COS26_02310</name>
</gene>
<evidence type="ECO:0000256" key="6">
    <source>
        <dbReference type="ARBA" id="ARBA00023014"/>
    </source>
</evidence>
<evidence type="ECO:0000256" key="4">
    <source>
        <dbReference type="ARBA" id="ARBA00022723"/>
    </source>
</evidence>
<dbReference type="InterPro" id="IPR058240">
    <property type="entry name" value="rSAM_sf"/>
</dbReference>
<dbReference type="CDD" id="cd01335">
    <property type="entry name" value="Radical_SAM"/>
    <property type="match status" value="1"/>
</dbReference>
<dbReference type="GO" id="GO:0003824">
    <property type="term" value="F:catalytic activity"/>
    <property type="evidence" value="ECO:0007669"/>
    <property type="project" value="InterPro"/>
</dbReference>
<keyword evidence="4" id="KW-0479">Metal-binding</keyword>
<dbReference type="GO" id="GO:0051539">
    <property type="term" value="F:4 iron, 4 sulfur cluster binding"/>
    <property type="evidence" value="ECO:0007669"/>
    <property type="project" value="UniProtKB-KW"/>
</dbReference>
<dbReference type="SFLD" id="SFLDG01067">
    <property type="entry name" value="SPASM/twitch_domain_containing"/>
    <property type="match status" value="1"/>
</dbReference>
<evidence type="ECO:0000256" key="1">
    <source>
        <dbReference type="ARBA" id="ARBA00001966"/>
    </source>
</evidence>
<evidence type="ECO:0000256" key="2">
    <source>
        <dbReference type="ARBA" id="ARBA00022485"/>
    </source>
</evidence>
<dbReference type="Proteomes" id="UP000230304">
    <property type="component" value="Unassembled WGS sequence"/>
</dbReference>
<keyword evidence="5" id="KW-0408">Iron</keyword>
<organism evidence="8 9">
    <name type="scientific">Candidatus Nealsonbacteria bacterium CG02_land_8_20_14_3_00_40_11</name>
    <dbReference type="NCBI Taxonomy" id="1974700"/>
    <lineage>
        <taxon>Bacteria</taxon>
        <taxon>Candidatus Nealsoniibacteriota</taxon>
    </lineage>
</organism>
<dbReference type="InterPro" id="IPR017200">
    <property type="entry name" value="PqqE-like"/>
</dbReference>
<keyword evidence="6" id="KW-0411">Iron-sulfur</keyword>